<accession>A0A9J6AVZ3</accession>
<feature type="transmembrane region" description="Helical" evidence="1">
    <location>
        <begin position="6"/>
        <end position="25"/>
    </location>
</feature>
<protein>
    <submittedName>
        <fullName evidence="2">Uncharacterized protein</fullName>
    </submittedName>
</protein>
<keyword evidence="3" id="KW-1185">Reference proteome</keyword>
<sequence length="192" mass="21724">MEIFISKIISTSICVLFLLLLDLYCVSSREEAVLFCKLAKSMQLNLEATKTLLLAQEVGSSIGSLWPPTSVLPLGWLLLISIVVCCVLYFDYHTILLFLVLSCSLCTASFVSCYIFYTVFFFFVLGFTALESKGRKQLLYLREVLVSELLKLCKGLGNWTRETVVRQIYAIKTPNSQELLESKAIVRDVKHL</sequence>
<evidence type="ECO:0000313" key="2">
    <source>
        <dbReference type="EMBL" id="KAG5628419.1"/>
    </source>
</evidence>
<dbReference type="AlphaFoldDB" id="A0A9J6AVZ3"/>
<evidence type="ECO:0000256" key="1">
    <source>
        <dbReference type="SAM" id="Phobius"/>
    </source>
</evidence>
<comment type="caution">
    <text evidence="2">The sequence shown here is derived from an EMBL/GenBank/DDBJ whole genome shotgun (WGS) entry which is preliminary data.</text>
</comment>
<feature type="transmembrane region" description="Helical" evidence="1">
    <location>
        <begin position="96"/>
        <end position="127"/>
    </location>
</feature>
<gene>
    <name evidence="2" type="ORF">H5410_000136</name>
</gene>
<name>A0A9J6AVZ3_SOLCO</name>
<organism evidence="2 3">
    <name type="scientific">Solanum commersonii</name>
    <name type="common">Commerson's wild potato</name>
    <name type="synonym">Commerson's nightshade</name>
    <dbReference type="NCBI Taxonomy" id="4109"/>
    <lineage>
        <taxon>Eukaryota</taxon>
        <taxon>Viridiplantae</taxon>
        <taxon>Streptophyta</taxon>
        <taxon>Embryophyta</taxon>
        <taxon>Tracheophyta</taxon>
        <taxon>Spermatophyta</taxon>
        <taxon>Magnoliopsida</taxon>
        <taxon>eudicotyledons</taxon>
        <taxon>Gunneridae</taxon>
        <taxon>Pentapetalae</taxon>
        <taxon>asterids</taxon>
        <taxon>lamiids</taxon>
        <taxon>Solanales</taxon>
        <taxon>Solanaceae</taxon>
        <taxon>Solanoideae</taxon>
        <taxon>Solaneae</taxon>
        <taxon>Solanum</taxon>
    </lineage>
</organism>
<dbReference type="EMBL" id="JACXVP010000001">
    <property type="protein sequence ID" value="KAG5628419.1"/>
    <property type="molecule type" value="Genomic_DNA"/>
</dbReference>
<dbReference type="Proteomes" id="UP000824120">
    <property type="component" value="Chromosome 1"/>
</dbReference>
<evidence type="ECO:0000313" key="3">
    <source>
        <dbReference type="Proteomes" id="UP000824120"/>
    </source>
</evidence>
<reference evidence="2 3" key="1">
    <citation type="submission" date="2020-09" db="EMBL/GenBank/DDBJ databases">
        <title>De no assembly of potato wild relative species, Solanum commersonii.</title>
        <authorList>
            <person name="Cho K."/>
        </authorList>
    </citation>
    <scope>NUCLEOTIDE SEQUENCE [LARGE SCALE GENOMIC DNA]</scope>
    <source>
        <strain evidence="2">LZ3.2</strain>
        <tissue evidence="2">Leaf</tissue>
    </source>
</reference>
<keyword evidence="1" id="KW-0472">Membrane</keyword>
<keyword evidence="1" id="KW-1133">Transmembrane helix</keyword>
<feature type="transmembrane region" description="Helical" evidence="1">
    <location>
        <begin position="71"/>
        <end position="90"/>
    </location>
</feature>
<keyword evidence="1" id="KW-0812">Transmembrane</keyword>
<proteinExistence type="predicted"/>